<dbReference type="RefSeq" id="WP_078256575.1">
    <property type="nucleotide sequence ID" value="NZ_MUXT01000009.1"/>
</dbReference>
<feature type="chain" id="PRO_5012029390" description="Secreted protein" evidence="1">
    <location>
        <begin position="25"/>
        <end position="166"/>
    </location>
</feature>
<gene>
    <name evidence="2" type="ORF">B0180_08770</name>
</gene>
<keyword evidence="1" id="KW-0732">Signal</keyword>
<organism evidence="2 3">
    <name type="scientific">Moraxella canis</name>
    <dbReference type="NCBI Taxonomy" id="90239"/>
    <lineage>
        <taxon>Bacteria</taxon>
        <taxon>Pseudomonadati</taxon>
        <taxon>Pseudomonadota</taxon>
        <taxon>Gammaproteobacteria</taxon>
        <taxon>Moraxellales</taxon>
        <taxon>Moraxellaceae</taxon>
        <taxon>Moraxella</taxon>
    </lineage>
</organism>
<dbReference type="EMBL" id="MUXT01000009">
    <property type="protein sequence ID" value="OOR82956.1"/>
    <property type="molecule type" value="Genomic_DNA"/>
</dbReference>
<dbReference type="AlphaFoldDB" id="A0A1S9ZHL5"/>
<comment type="caution">
    <text evidence="2">The sequence shown here is derived from an EMBL/GenBank/DDBJ whole genome shotgun (WGS) entry which is preliminary data.</text>
</comment>
<evidence type="ECO:0000313" key="3">
    <source>
        <dbReference type="Proteomes" id="UP000190322"/>
    </source>
</evidence>
<name>A0A1S9ZHL5_9GAMM</name>
<reference evidence="2 3" key="1">
    <citation type="submission" date="2017-02" db="EMBL/GenBank/DDBJ databases">
        <title>Draft genome sequence of Moraxella canis CCUG 8415A type strain.</title>
        <authorList>
            <person name="Engstrom-Jakobsson H."/>
            <person name="Salva-Serra F."/>
            <person name="Thorell K."/>
            <person name="Gonzales-Siles L."/>
            <person name="Karlsson R."/>
            <person name="Boulund F."/>
            <person name="Engstrand L."/>
            <person name="Moore E."/>
        </authorList>
    </citation>
    <scope>NUCLEOTIDE SEQUENCE [LARGE SCALE GENOMIC DNA]</scope>
    <source>
        <strain evidence="2 3">CCUG 8415A</strain>
    </source>
</reference>
<sequence length="166" mass="18260">MKKEAILSLVGLAGAIALSNHAMAMASQSLEEGTCYVFKQGKLASKEQCEIFSEQGGNSNFPSYGYENYSVKMPKAGVFHVVNSINCHSAKQCTSKHTLNKKKAVSQYRKNTKGYQVVSAKQAENLSYEAQESLLRCDKTTDGKLELCTANKEMVEYGAEAPRWAE</sequence>
<protein>
    <recommendedName>
        <fullName evidence="4">Secreted protein</fullName>
    </recommendedName>
</protein>
<accession>A0A1S9ZHL5</accession>
<evidence type="ECO:0000256" key="1">
    <source>
        <dbReference type="SAM" id="SignalP"/>
    </source>
</evidence>
<feature type="signal peptide" evidence="1">
    <location>
        <begin position="1"/>
        <end position="24"/>
    </location>
</feature>
<dbReference type="Proteomes" id="UP000190322">
    <property type="component" value="Unassembled WGS sequence"/>
</dbReference>
<evidence type="ECO:0008006" key="4">
    <source>
        <dbReference type="Google" id="ProtNLM"/>
    </source>
</evidence>
<proteinExistence type="predicted"/>
<evidence type="ECO:0000313" key="2">
    <source>
        <dbReference type="EMBL" id="OOR82956.1"/>
    </source>
</evidence>